<evidence type="ECO:0000313" key="2">
    <source>
        <dbReference type="Proteomes" id="UP000254495"/>
    </source>
</evidence>
<reference evidence="1 2" key="1">
    <citation type="submission" date="2018-06" db="EMBL/GenBank/DDBJ databases">
        <authorList>
            <consortium name="Pathogen Informatics"/>
            <person name="Doyle S."/>
        </authorList>
    </citation>
    <scope>NUCLEOTIDE SEQUENCE [LARGE SCALE GENOMIC DNA]</scope>
    <source>
        <strain evidence="1 2">NCTC9077</strain>
    </source>
</reference>
<proteinExistence type="predicted"/>
<sequence>MSSISKNTLGFYHNVDERDEKLKAEMTLP</sequence>
<organism evidence="1 2">
    <name type="scientific">Escherichia coli</name>
    <dbReference type="NCBI Taxonomy" id="562"/>
    <lineage>
        <taxon>Bacteria</taxon>
        <taxon>Pseudomonadati</taxon>
        <taxon>Pseudomonadota</taxon>
        <taxon>Gammaproteobacteria</taxon>
        <taxon>Enterobacterales</taxon>
        <taxon>Enterobacteriaceae</taxon>
        <taxon>Escherichia</taxon>
    </lineage>
</organism>
<gene>
    <name evidence="1" type="ORF">NCTC9077_03686</name>
</gene>
<name>A0A0K3URF0_ECOLX</name>
<dbReference type="Proteomes" id="UP000254495">
    <property type="component" value="Unassembled WGS sequence"/>
</dbReference>
<dbReference type="EMBL" id="UGCU01000001">
    <property type="protein sequence ID" value="STJ11948.1"/>
    <property type="molecule type" value="Genomic_DNA"/>
</dbReference>
<accession>A0A0K3URF0</accession>
<dbReference type="AlphaFoldDB" id="A0A0K3URF0"/>
<protein>
    <submittedName>
        <fullName evidence="1">Uncharacterized protein</fullName>
    </submittedName>
</protein>
<evidence type="ECO:0000313" key="1">
    <source>
        <dbReference type="EMBL" id="STJ11948.1"/>
    </source>
</evidence>